<dbReference type="PANTHER" id="PTHR21439:SF0">
    <property type="entry name" value="PROTEIN OSCP1"/>
    <property type="match status" value="1"/>
</dbReference>
<name>A0ABV0TI92_9TELE</name>
<organism evidence="2 3">
    <name type="scientific">Ilyodon furcidens</name>
    <name type="common">goldbreast splitfin</name>
    <dbReference type="NCBI Taxonomy" id="33524"/>
    <lineage>
        <taxon>Eukaryota</taxon>
        <taxon>Metazoa</taxon>
        <taxon>Chordata</taxon>
        <taxon>Craniata</taxon>
        <taxon>Vertebrata</taxon>
        <taxon>Euteleostomi</taxon>
        <taxon>Actinopterygii</taxon>
        <taxon>Neopterygii</taxon>
        <taxon>Teleostei</taxon>
        <taxon>Neoteleostei</taxon>
        <taxon>Acanthomorphata</taxon>
        <taxon>Ovalentaria</taxon>
        <taxon>Atherinomorphae</taxon>
        <taxon>Cyprinodontiformes</taxon>
        <taxon>Goodeidae</taxon>
        <taxon>Ilyodon</taxon>
    </lineage>
</organism>
<feature type="non-terminal residue" evidence="2">
    <location>
        <position position="1"/>
    </location>
</feature>
<protein>
    <submittedName>
        <fullName evidence="2">Protein oscp1</fullName>
    </submittedName>
</protein>
<dbReference type="EMBL" id="JAHRIQ010035810">
    <property type="protein sequence ID" value="MEQ2232600.1"/>
    <property type="molecule type" value="Genomic_DNA"/>
</dbReference>
<proteinExistence type="predicted"/>
<dbReference type="InterPro" id="IPR019332">
    <property type="entry name" value="OSCP1"/>
</dbReference>
<comment type="caution">
    <text evidence="2">The sequence shown here is derived from an EMBL/GenBank/DDBJ whole genome shotgun (WGS) entry which is preliminary data.</text>
</comment>
<dbReference type="Proteomes" id="UP001482620">
    <property type="component" value="Unassembled WGS sequence"/>
</dbReference>
<evidence type="ECO:0000313" key="3">
    <source>
        <dbReference type="Proteomes" id="UP001482620"/>
    </source>
</evidence>
<evidence type="ECO:0000256" key="1">
    <source>
        <dbReference type="SAM" id="MobiDB-lite"/>
    </source>
</evidence>
<gene>
    <name evidence="2" type="primary">OSCP1_1</name>
    <name evidence="2" type="ORF">ILYODFUR_013131</name>
</gene>
<dbReference type="PANTHER" id="PTHR21439">
    <property type="entry name" value="OXIDORED-NITRO DOMAIN-CONTAINING PROTEIN"/>
    <property type="match status" value="1"/>
</dbReference>
<accession>A0ABV0TI92</accession>
<sequence>KGSAVFYLDLAVVFCSSIIRPDSAPNLLAKEELNQLARLMGSMNVPKGEPQFRINLFTTDQEEEAASGGEQEAMFQVINIQAVQDEQAASELARITGQFTDEEEKLENPSSNKGDDLLAMMDDL</sequence>
<evidence type="ECO:0000313" key="2">
    <source>
        <dbReference type="EMBL" id="MEQ2232600.1"/>
    </source>
</evidence>
<keyword evidence="3" id="KW-1185">Reference proteome</keyword>
<feature type="region of interest" description="Disordered" evidence="1">
    <location>
        <begin position="98"/>
        <end position="124"/>
    </location>
</feature>
<reference evidence="2 3" key="1">
    <citation type="submission" date="2021-06" db="EMBL/GenBank/DDBJ databases">
        <authorList>
            <person name="Palmer J.M."/>
        </authorList>
    </citation>
    <scope>NUCLEOTIDE SEQUENCE [LARGE SCALE GENOMIC DNA]</scope>
    <source>
        <strain evidence="3">if_2019</strain>
        <tissue evidence="2">Muscle</tissue>
    </source>
</reference>